<dbReference type="EMBL" id="QKTW01000012">
    <property type="protein sequence ID" value="PZF73451.1"/>
    <property type="molecule type" value="Genomic_DNA"/>
</dbReference>
<sequence>MSVPSFLKFGFMGLMLLMGICVQVFAQEQKQYIIFDSTQSKTFTVYKRQLTPDRFWVCTTDYSACGILDANDRIVVPIRYHGLGLLHEGVLTACDSNNKYGYIDVNGRVIIPFYYKNTGDFGDRLAWVTDSTGAQYFIDHKGHRKFDAIYDACGAFNNGRSVVYKGNLRGYINRRGKVVIPLQYKEAASFKHNRARVLLGNEYLIINRNGKVKAHAGYWEPIPPL</sequence>
<dbReference type="Pfam" id="PF14903">
    <property type="entry name" value="WG_beta_rep"/>
    <property type="match status" value="3"/>
</dbReference>
<gene>
    <name evidence="1" type="ORF">DN068_07915</name>
</gene>
<dbReference type="RefSeq" id="WP_110998370.1">
    <property type="nucleotide sequence ID" value="NZ_QKTW01000012.1"/>
</dbReference>
<reference evidence="1 2" key="1">
    <citation type="submission" date="2018-06" db="EMBL/GenBank/DDBJ databases">
        <title>Mucibacter soli gen. nov., sp. nov., a new member of the family Chitinophagaceae producing mucin.</title>
        <authorList>
            <person name="Kim M.-K."/>
            <person name="Park S."/>
            <person name="Kim T.-S."/>
            <person name="Joung Y."/>
            <person name="Han J.-H."/>
            <person name="Kim S.B."/>
        </authorList>
    </citation>
    <scope>NUCLEOTIDE SEQUENCE [LARGE SCALE GENOMIC DNA]</scope>
    <source>
        <strain evidence="1 2">R1-15</strain>
    </source>
</reference>
<dbReference type="InterPro" id="IPR032774">
    <property type="entry name" value="WG_beta_rep"/>
</dbReference>
<proteinExistence type="predicted"/>
<comment type="caution">
    <text evidence="1">The sequence shown here is derived from an EMBL/GenBank/DDBJ whole genome shotgun (WGS) entry which is preliminary data.</text>
</comment>
<dbReference type="SUPFAM" id="SSF69360">
    <property type="entry name" value="Cell wall binding repeat"/>
    <property type="match status" value="1"/>
</dbReference>
<dbReference type="AlphaFoldDB" id="A0A2W2ADV0"/>
<dbReference type="Proteomes" id="UP000248745">
    <property type="component" value="Unassembled WGS sequence"/>
</dbReference>
<evidence type="ECO:0000313" key="2">
    <source>
        <dbReference type="Proteomes" id="UP000248745"/>
    </source>
</evidence>
<dbReference type="PANTHER" id="PTHR37841">
    <property type="entry name" value="GLR2918 PROTEIN"/>
    <property type="match status" value="1"/>
</dbReference>
<accession>A0A2W2ADV0</accession>
<evidence type="ECO:0008006" key="3">
    <source>
        <dbReference type="Google" id="ProtNLM"/>
    </source>
</evidence>
<keyword evidence="2" id="KW-1185">Reference proteome</keyword>
<protein>
    <recommendedName>
        <fullName evidence="3">WG repeat-containing protein</fullName>
    </recommendedName>
</protein>
<evidence type="ECO:0000313" key="1">
    <source>
        <dbReference type="EMBL" id="PZF73451.1"/>
    </source>
</evidence>
<dbReference type="PANTHER" id="PTHR37841:SF1">
    <property type="entry name" value="DUF3298 DOMAIN-CONTAINING PROTEIN"/>
    <property type="match status" value="1"/>
</dbReference>
<organism evidence="1 2">
    <name type="scientific">Taibaiella soli</name>
    <dbReference type="NCBI Taxonomy" id="1649169"/>
    <lineage>
        <taxon>Bacteria</taxon>
        <taxon>Pseudomonadati</taxon>
        <taxon>Bacteroidota</taxon>
        <taxon>Chitinophagia</taxon>
        <taxon>Chitinophagales</taxon>
        <taxon>Chitinophagaceae</taxon>
        <taxon>Taibaiella</taxon>
    </lineage>
</organism>
<dbReference type="OrthoDB" id="5464673at2"/>
<name>A0A2W2ADV0_9BACT</name>